<evidence type="ECO:0000313" key="1">
    <source>
        <dbReference type="EMBL" id="UPL13032.1"/>
    </source>
</evidence>
<keyword evidence="2" id="KW-1185">Reference proteome</keyword>
<dbReference type="Proteomes" id="UP000831963">
    <property type="component" value="Chromosome"/>
</dbReference>
<organism evidence="1 2">
    <name type="scientific">Microbacterium galbinum</name>
    <dbReference type="NCBI Taxonomy" id="2851646"/>
    <lineage>
        <taxon>Bacteria</taxon>
        <taxon>Bacillati</taxon>
        <taxon>Actinomycetota</taxon>
        <taxon>Actinomycetes</taxon>
        <taxon>Micrococcales</taxon>
        <taxon>Microbacteriaceae</taxon>
        <taxon>Microbacterium</taxon>
    </lineage>
</organism>
<protein>
    <submittedName>
        <fullName evidence="1">Uncharacterized protein</fullName>
    </submittedName>
</protein>
<dbReference type="EMBL" id="CP078077">
    <property type="protein sequence ID" value="UPL13032.1"/>
    <property type="molecule type" value="Genomic_DNA"/>
</dbReference>
<sequence>MSTHAPTTEEIRDYIRAADRVTAHMFSADAPDAVEAFDRWLAARDAEVRASVVVGEPEWEWGYRLVGDDGNVYKTGFAYDNPEEPAARGKMRAAEENEFHEEAGMPRLRPELIRRQKAGPWVQVDLNGAGS</sequence>
<name>A0ABY4ILR6_9MICO</name>
<proteinExistence type="predicted"/>
<evidence type="ECO:0000313" key="2">
    <source>
        <dbReference type="Proteomes" id="UP000831963"/>
    </source>
</evidence>
<accession>A0ABY4ILR6</accession>
<gene>
    <name evidence="1" type="ORF">KV396_00345</name>
</gene>
<reference evidence="1 2" key="1">
    <citation type="submission" date="2021-06" db="EMBL/GenBank/DDBJ databases">
        <title>Genome-based taxonomic framework of Microbacterium strains isolated from marine environment, the description of four new species and reclassification of four preexisting species.</title>
        <authorList>
            <person name="Lee S.D."/>
            <person name="Kim S.-M."/>
            <person name="Byeon Y.-S."/>
            <person name="Yang H.L."/>
            <person name="Kim I.S."/>
        </authorList>
    </citation>
    <scope>NUCLEOTIDE SEQUENCE [LARGE SCALE GENOMIC DNA]</scope>
    <source>
        <strain evidence="1 2">SSW1-36</strain>
    </source>
</reference>
<dbReference type="RefSeq" id="WP_247956474.1">
    <property type="nucleotide sequence ID" value="NZ_CP078077.1"/>
</dbReference>